<feature type="region of interest" description="Disordered" evidence="1">
    <location>
        <begin position="1"/>
        <end position="24"/>
    </location>
</feature>
<evidence type="ECO:0000256" key="1">
    <source>
        <dbReference type="SAM" id="MobiDB-lite"/>
    </source>
</evidence>
<sequence length="55" mass="6176">MGWRLGRGLDRGLGQMSRKSDHKMETIQYTCGAPRRIVGRGDIPIPSPTHDSLNR</sequence>
<organism evidence="2 3">
    <name type="scientific">Paraburkholderia ribeironis</name>
    <dbReference type="NCBI Taxonomy" id="1247936"/>
    <lineage>
        <taxon>Bacteria</taxon>
        <taxon>Pseudomonadati</taxon>
        <taxon>Pseudomonadota</taxon>
        <taxon>Betaproteobacteria</taxon>
        <taxon>Burkholderiales</taxon>
        <taxon>Burkholderiaceae</taxon>
        <taxon>Paraburkholderia</taxon>
    </lineage>
</organism>
<dbReference type="EMBL" id="CYGX02000139">
    <property type="protein sequence ID" value="SIT49445.1"/>
    <property type="molecule type" value="Genomic_DNA"/>
</dbReference>
<accession>A0A1N7SPU4</accession>
<reference evidence="2 3" key="1">
    <citation type="submission" date="2016-12" db="EMBL/GenBank/DDBJ databases">
        <authorList>
            <person name="Song W.-J."/>
            <person name="Kurnit D.M."/>
        </authorList>
    </citation>
    <scope>NUCLEOTIDE SEQUENCE [LARGE SCALE GENOMIC DNA]</scope>
    <source>
        <strain evidence="2 3">STM7296</strain>
    </source>
</reference>
<dbReference type="AlphaFoldDB" id="A0A1N7SPU4"/>
<proteinExistence type="predicted"/>
<dbReference type="Proteomes" id="UP000187012">
    <property type="component" value="Unassembled WGS sequence"/>
</dbReference>
<dbReference type="STRING" id="1247936.BN2475_1390027"/>
<evidence type="ECO:0000313" key="2">
    <source>
        <dbReference type="EMBL" id="SIT49445.1"/>
    </source>
</evidence>
<protein>
    <submittedName>
        <fullName evidence="2">Uncharacterized protein</fullName>
    </submittedName>
</protein>
<gene>
    <name evidence="2" type="ORF">BN2475_1390027</name>
</gene>
<name>A0A1N7SPU4_9BURK</name>
<evidence type="ECO:0000313" key="3">
    <source>
        <dbReference type="Proteomes" id="UP000187012"/>
    </source>
</evidence>
<keyword evidence="3" id="KW-1185">Reference proteome</keyword>